<reference evidence="2" key="1">
    <citation type="submission" date="2022-12" db="EMBL/GenBank/DDBJ databases">
        <title>Paracoccus sp. EF6 isolated from a lake water.</title>
        <authorList>
            <person name="Liu H."/>
        </authorList>
    </citation>
    <scope>NUCLEOTIDE SEQUENCE</scope>
    <source>
        <strain evidence="2">EF6</strain>
    </source>
</reference>
<name>A0ABT4J6U5_9RHOB</name>
<organism evidence="2 3">
    <name type="scientific">Paracoccus benzoatiresistens</name>
    <dbReference type="NCBI Taxonomy" id="2997341"/>
    <lineage>
        <taxon>Bacteria</taxon>
        <taxon>Pseudomonadati</taxon>
        <taxon>Pseudomonadota</taxon>
        <taxon>Alphaproteobacteria</taxon>
        <taxon>Rhodobacterales</taxon>
        <taxon>Paracoccaceae</taxon>
        <taxon>Paracoccus</taxon>
    </lineage>
</organism>
<dbReference type="SMART" id="SM00760">
    <property type="entry name" value="Bac_DnaA_C"/>
    <property type="match status" value="1"/>
</dbReference>
<dbReference type="InterPro" id="IPR010921">
    <property type="entry name" value="Trp_repressor/repl_initiator"/>
</dbReference>
<dbReference type="EMBL" id="JAPTYD010000024">
    <property type="protein sequence ID" value="MCZ0962854.1"/>
    <property type="molecule type" value="Genomic_DNA"/>
</dbReference>
<sequence length="110" mass="12029">MTAPVANFMTDADKLSAGRLNPTRATVRTIAKEVCEWTGHSYLAVMGRSQRADDCRVRDLVCFIAHRNGMSLSMIGRAFGRDHTTIMAAVRREQARRDAAAKASTGASDE</sequence>
<protein>
    <submittedName>
        <fullName evidence="2">Chromosomal replication initiator DnaA</fullName>
    </submittedName>
</protein>
<proteinExistence type="predicted"/>
<evidence type="ECO:0000313" key="2">
    <source>
        <dbReference type="EMBL" id="MCZ0962854.1"/>
    </source>
</evidence>
<dbReference type="RefSeq" id="WP_268942907.1">
    <property type="nucleotide sequence ID" value="NZ_JAPTYD010000024.1"/>
</dbReference>
<evidence type="ECO:0000259" key="1">
    <source>
        <dbReference type="SMART" id="SM00760"/>
    </source>
</evidence>
<keyword evidence="3" id="KW-1185">Reference proteome</keyword>
<accession>A0ABT4J6U5</accession>
<comment type="caution">
    <text evidence="2">The sequence shown here is derived from an EMBL/GenBank/DDBJ whole genome shotgun (WGS) entry which is preliminary data.</text>
</comment>
<evidence type="ECO:0000313" key="3">
    <source>
        <dbReference type="Proteomes" id="UP001149822"/>
    </source>
</evidence>
<dbReference type="Proteomes" id="UP001149822">
    <property type="component" value="Unassembled WGS sequence"/>
</dbReference>
<dbReference type="Gene3D" id="1.10.1750.10">
    <property type="match status" value="1"/>
</dbReference>
<gene>
    <name evidence="2" type="ORF">OU682_14630</name>
</gene>
<dbReference type="SUPFAM" id="SSF48295">
    <property type="entry name" value="TrpR-like"/>
    <property type="match status" value="1"/>
</dbReference>
<feature type="domain" description="Chromosomal replication initiator DnaA C-terminal" evidence="1">
    <location>
        <begin position="26"/>
        <end position="93"/>
    </location>
</feature>
<dbReference type="InterPro" id="IPR013159">
    <property type="entry name" value="DnaA_C"/>
</dbReference>
<dbReference type="Pfam" id="PF08299">
    <property type="entry name" value="Bac_DnaA_C"/>
    <property type="match status" value="1"/>
</dbReference>